<evidence type="ECO:0000259" key="1">
    <source>
        <dbReference type="Pfam" id="PF03544"/>
    </source>
</evidence>
<dbReference type="Proteomes" id="UP000290218">
    <property type="component" value="Unassembled WGS sequence"/>
</dbReference>
<proteinExistence type="predicted"/>
<dbReference type="RefSeq" id="WP_129048129.1">
    <property type="nucleotide sequence ID" value="NZ_SDHX01000001.1"/>
</dbReference>
<protein>
    <recommendedName>
        <fullName evidence="1">TonB C-terminal domain-containing protein</fullName>
    </recommendedName>
</protein>
<dbReference type="SUPFAM" id="SSF74653">
    <property type="entry name" value="TolA/TonB C-terminal domain"/>
    <property type="match status" value="1"/>
</dbReference>
<reference evidence="2 3" key="1">
    <citation type="submission" date="2019-01" db="EMBL/GenBank/DDBJ databases">
        <title>Lacunisphaera sp. strain TWA-58.</title>
        <authorList>
            <person name="Chen W.-M."/>
        </authorList>
    </citation>
    <scope>NUCLEOTIDE SEQUENCE [LARGE SCALE GENOMIC DNA]</scope>
    <source>
        <strain evidence="2 3">TWA-58</strain>
    </source>
</reference>
<evidence type="ECO:0000313" key="3">
    <source>
        <dbReference type="Proteomes" id="UP000290218"/>
    </source>
</evidence>
<dbReference type="InterPro" id="IPR037682">
    <property type="entry name" value="TonB_C"/>
</dbReference>
<keyword evidence="3" id="KW-1185">Reference proteome</keyword>
<dbReference type="GO" id="GO:0055085">
    <property type="term" value="P:transmembrane transport"/>
    <property type="evidence" value="ECO:0007669"/>
    <property type="project" value="InterPro"/>
</dbReference>
<name>A0A4Q1CCB3_9BACT</name>
<dbReference type="Gene3D" id="3.30.1150.10">
    <property type="match status" value="2"/>
</dbReference>
<sequence>MIVFLRLLSVAGVVLGGTVLSARADNPTDGAQPVMVRTSLEVRLPEKLRALLLEKPMVRCLVTVDEESRLVEFVAVEATHHELLERAAQAIRETIFEAATLNGRTVQSTAEVRVTFFDPEQRALQDGLVARPFGSSSADAVSRRIYANAKEHHGFRHSDQAELDAPLAMTAGKLVVLADDEGRTASGRCVVDYYVDHLGQPRIPRIVSSDNDTVARSALLTLQQLRFAPPTRAGQPTCVKVRQPFIYEGGPAPAGS</sequence>
<dbReference type="OrthoDB" id="196436at2"/>
<dbReference type="Pfam" id="PF03544">
    <property type="entry name" value="TonB_C"/>
    <property type="match status" value="1"/>
</dbReference>
<feature type="domain" description="TonB C-terminal" evidence="1">
    <location>
        <begin position="185"/>
        <end position="248"/>
    </location>
</feature>
<evidence type="ECO:0000313" key="2">
    <source>
        <dbReference type="EMBL" id="RXK56763.1"/>
    </source>
</evidence>
<accession>A0A4Q1CCB3</accession>
<gene>
    <name evidence="2" type="ORF">ESB00_13100</name>
</gene>
<dbReference type="AlphaFoldDB" id="A0A4Q1CCB3"/>
<dbReference type="EMBL" id="SDHX01000001">
    <property type="protein sequence ID" value="RXK56763.1"/>
    <property type="molecule type" value="Genomic_DNA"/>
</dbReference>
<comment type="caution">
    <text evidence="2">The sequence shown here is derived from an EMBL/GenBank/DDBJ whole genome shotgun (WGS) entry which is preliminary data.</text>
</comment>
<organism evidence="2 3">
    <name type="scientific">Oleiharenicola lentus</name>
    <dbReference type="NCBI Taxonomy" id="2508720"/>
    <lineage>
        <taxon>Bacteria</taxon>
        <taxon>Pseudomonadati</taxon>
        <taxon>Verrucomicrobiota</taxon>
        <taxon>Opitutia</taxon>
        <taxon>Opitutales</taxon>
        <taxon>Opitutaceae</taxon>
        <taxon>Oleiharenicola</taxon>
    </lineage>
</organism>